<dbReference type="HOGENOM" id="CLU_039962_2_0_1"/>
<dbReference type="GO" id="GO:0030015">
    <property type="term" value="C:CCR4-NOT core complex"/>
    <property type="evidence" value="ECO:0000318"/>
    <property type="project" value="GO_Central"/>
</dbReference>
<dbReference type="InterPro" id="IPR007216">
    <property type="entry name" value="CNOT9"/>
</dbReference>
<dbReference type="AGR" id="WB:WBGene00016139"/>
<dbReference type="KEGG" id="cel:CELE_C26E6.3"/>
<dbReference type="GO" id="GO:0000932">
    <property type="term" value="C:P-body"/>
    <property type="evidence" value="ECO:0000318"/>
    <property type="project" value="GO_Central"/>
</dbReference>
<dbReference type="AlphaFoldDB" id="Q18224"/>
<dbReference type="FunFam" id="1.25.10.10:FF:000160">
    <property type="entry name" value="Cell differentiation protein"/>
    <property type="match status" value="1"/>
</dbReference>
<dbReference type="Pfam" id="PF04078">
    <property type="entry name" value="Rcd1"/>
    <property type="match status" value="1"/>
</dbReference>
<dbReference type="GeneID" id="175669"/>
<dbReference type="GO" id="GO:0017148">
    <property type="term" value="P:negative regulation of translation"/>
    <property type="evidence" value="ECO:0000318"/>
    <property type="project" value="GO_Central"/>
</dbReference>
<dbReference type="PaxDb" id="6239-C26E6.3"/>
<dbReference type="GO" id="GO:0000289">
    <property type="term" value="P:nuclear-transcribed mRNA poly(A) tail shortening"/>
    <property type="evidence" value="ECO:0000303"/>
    <property type="project" value="ComplexPortal"/>
</dbReference>
<dbReference type="SMR" id="Q18224"/>
<gene>
    <name evidence="4 6" type="primary">ntl-9</name>
    <name evidence="6" type="ORF">C26E6.3</name>
    <name evidence="4" type="ORF">CELE_C26E6.3</name>
</gene>
<sequence>MNDARASPATQAQQTAVPSSANLDINTDEIMQWIIDLRDPPKREAALLELSKKRDSVPDLPIWLWHSFGTMSALLQEVVAIYPAIMPANLTAAQSNRVCNALALMQCVASHRDTRGPFLHAHIPLYLYPFLHTTKVSRSFEYLRLTSLGVIGALVKTDDKEQLLIVINFLLSTEIIPLCLRIMEQGTELSKTVATFILQKILLDDTGLLYICQTYERFSHVVLILGKMVMKLTREPSVRLLKHVVRCYSRLSDNPTLTIDAPRGQGAAPGQIVKMRASLALKQCLPDQLKDLTFKSLLKEDPSTMNWLRQLLTTLEIDGTILHDEELMPK</sequence>
<dbReference type="InParanoid" id="Q18224"/>
<dbReference type="eggNOG" id="KOG3036">
    <property type="taxonomic scope" value="Eukaryota"/>
</dbReference>
<comment type="subcellular location">
    <subcellularLocation>
        <location evidence="1">Cytoplasm</location>
        <location evidence="1">P-body</location>
    </subcellularLocation>
</comment>
<reference evidence="4 5" key="1">
    <citation type="journal article" date="1998" name="Science">
        <title>Genome sequence of the nematode C. elegans: a platform for investigating biology.</title>
        <authorList>
            <consortium name="The C. elegans sequencing consortium"/>
            <person name="Sulson J.E."/>
            <person name="Waterston R."/>
        </authorList>
    </citation>
    <scope>NUCLEOTIDE SEQUENCE [LARGE SCALE GENOMIC DNA]</scope>
    <source>
        <strain evidence="4 5">Bristol N2</strain>
    </source>
</reference>
<evidence type="ECO:0000313" key="4">
    <source>
        <dbReference type="EMBL" id="CCD65727.2"/>
    </source>
</evidence>
<keyword evidence="7" id="KW-1267">Proteomics identification</keyword>
<evidence type="ECO:0000256" key="2">
    <source>
        <dbReference type="ARBA" id="ARBA00014171"/>
    </source>
</evidence>
<evidence type="ECO:0000313" key="6">
    <source>
        <dbReference type="WormBase" id="C26E6.3"/>
    </source>
</evidence>
<dbReference type="InterPro" id="IPR011989">
    <property type="entry name" value="ARM-like"/>
</dbReference>
<evidence type="ECO:0007829" key="7">
    <source>
        <dbReference type="PeptideAtlas" id="Q18224"/>
    </source>
</evidence>
<dbReference type="Bgee" id="WBGene00016139">
    <property type="expression patterns" value="Expressed in pharyngeal muscle cell (C elegans) and 4 other cell types or tissues"/>
</dbReference>
<dbReference type="WormBase" id="C26E6.3">
    <property type="protein sequence ID" value="CE51248"/>
    <property type="gene ID" value="WBGene00016139"/>
    <property type="gene designation" value="ntl-9"/>
</dbReference>
<dbReference type="EMBL" id="BX284603">
    <property type="protein sequence ID" value="CCD65727.2"/>
    <property type="molecule type" value="Genomic_DNA"/>
</dbReference>
<evidence type="ECO:0000256" key="1">
    <source>
        <dbReference type="ARBA" id="ARBA00004201"/>
    </source>
</evidence>
<dbReference type="PIR" id="F88445">
    <property type="entry name" value="F88445"/>
</dbReference>
<organism evidence="4 5">
    <name type="scientific">Caenorhabditis elegans</name>
    <dbReference type="NCBI Taxonomy" id="6239"/>
    <lineage>
        <taxon>Eukaryota</taxon>
        <taxon>Metazoa</taxon>
        <taxon>Ecdysozoa</taxon>
        <taxon>Nematoda</taxon>
        <taxon>Chromadorea</taxon>
        <taxon>Rhabditida</taxon>
        <taxon>Rhabditina</taxon>
        <taxon>Rhabditomorpha</taxon>
        <taxon>Rhabditoidea</taxon>
        <taxon>Rhabditidae</taxon>
        <taxon>Peloderinae</taxon>
        <taxon>Caenorhabditis</taxon>
    </lineage>
</organism>
<dbReference type="CTD" id="175669"/>
<dbReference type="ComplexPortal" id="CPX-634">
    <property type="entry name" value="Ccr4-Not complex"/>
</dbReference>
<protein>
    <recommendedName>
        <fullName evidence="2">CCR4-NOT transcription complex subunit 9</fullName>
    </recommendedName>
    <alternativeName>
        <fullName evidence="3">Cell differentiation protein RQCD1 homolog</fullName>
    </alternativeName>
</protein>
<dbReference type="Proteomes" id="UP000001940">
    <property type="component" value="Chromosome III"/>
</dbReference>
<dbReference type="OrthoDB" id="1183224at2759"/>
<dbReference type="GO" id="GO:0032968">
    <property type="term" value="P:positive regulation of transcription elongation by RNA polymerase II"/>
    <property type="evidence" value="ECO:0000303"/>
    <property type="project" value="ComplexPortal"/>
</dbReference>
<dbReference type="RefSeq" id="NP_001309488.1">
    <property type="nucleotide sequence ID" value="NM_001322583.4"/>
</dbReference>
<dbReference type="PANTHER" id="PTHR12262">
    <property type="entry name" value="CCR4-NOT TRANSCRIPTION COMPLEX SUBUNIT 9"/>
    <property type="match status" value="1"/>
</dbReference>
<dbReference type="STRING" id="6239.C26E6.3.1"/>
<evidence type="ECO:0000313" key="5">
    <source>
        <dbReference type="Proteomes" id="UP000001940"/>
    </source>
</evidence>
<dbReference type="PeptideAtlas" id="Q18224"/>
<proteinExistence type="evidence at protein level"/>
<dbReference type="UCSC" id="C26E6.3">
    <property type="organism name" value="c. elegans"/>
</dbReference>
<dbReference type="GO" id="GO:0031581">
    <property type="term" value="P:hemidesmosome assembly"/>
    <property type="evidence" value="ECO:0000316"/>
    <property type="project" value="WormBase"/>
</dbReference>
<evidence type="ECO:0000256" key="3">
    <source>
        <dbReference type="ARBA" id="ARBA00030283"/>
    </source>
</evidence>
<accession>Q18224</accession>
<keyword evidence="5" id="KW-1185">Reference proteome</keyword>
<dbReference type="Gene3D" id="1.25.10.10">
    <property type="entry name" value="Leucine-rich Repeat Variant"/>
    <property type="match status" value="1"/>
</dbReference>
<name>Q18224_CAEEL</name>
<dbReference type="FunCoup" id="Q18224">
    <property type="interactions" value="2397"/>
</dbReference>